<keyword evidence="4" id="KW-1185">Reference proteome</keyword>
<evidence type="ECO:0000256" key="2">
    <source>
        <dbReference type="SAM" id="SignalP"/>
    </source>
</evidence>
<dbReference type="AlphaFoldDB" id="A0A5C3QVW2"/>
<keyword evidence="2" id="KW-0732">Signal</keyword>
<feature type="chain" id="PRO_5023071673" description="Extracellular membrane protein CFEM domain-containing protein" evidence="2">
    <location>
        <begin position="19"/>
        <end position="216"/>
    </location>
</feature>
<evidence type="ECO:0008006" key="5">
    <source>
        <dbReference type="Google" id="ProtNLM"/>
    </source>
</evidence>
<protein>
    <recommendedName>
        <fullName evidence="5">Extracellular membrane protein CFEM domain-containing protein</fullName>
    </recommendedName>
</protein>
<evidence type="ECO:0000313" key="4">
    <source>
        <dbReference type="Proteomes" id="UP000305067"/>
    </source>
</evidence>
<dbReference type="Proteomes" id="UP000305067">
    <property type="component" value="Unassembled WGS sequence"/>
</dbReference>
<organism evidence="3 4">
    <name type="scientific">Pterulicium gracile</name>
    <dbReference type="NCBI Taxonomy" id="1884261"/>
    <lineage>
        <taxon>Eukaryota</taxon>
        <taxon>Fungi</taxon>
        <taxon>Dikarya</taxon>
        <taxon>Basidiomycota</taxon>
        <taxon>Agaricomycotina</taxon>
        <taxon>Agaricomycetes</taxon>
        <taxon>Agaricomycetidae</taxon>
        <taxon>Agaricales</taxon>
        <taxon>Pleurotineae</taxon>
        <taxon>Pterulaceae</taxon>
        <taxon>Pterulicium</taxon>
    </lineage>
</organism>
<dbReference type="OrthoDB" id="3030369at2759"/>
<evidence type="ECO:0000313" key="3">
    <source>
        <dbReference type="EMBL" id="TFL05467.1"/>
    </source>
</evidence>
<feature type="region of interest" description="Disordered" evidence="1">
    <location>
        <begin position="150"/>
        <end position="195"/>
    </location>
</feature>
<gene>
    <name evidence="3" type="ORF">BDV98DRAFT_560103</name>
</gene>
<accession>A0A5C3QVW2</accession>
<feature type="signal peptide" evidence="2">
    <location>
        <begin position="1"/>
        <end position="18"/>
    </location>
</feature>
<sequence>MFLAAVSLALALVYATAALGPIFQLQLAAEVEVVPTQCVESCSPVENIIRTSCTVIECCTEAFEAAYFDCLSCVGQALNVTDYSPAQHSFDTLIAACGVRQIDLGTNRTFPGEDPDRVIATSSLLESASAAFQPNSTDVLPSSLTSQANITDLPGASSSSQATVTDAPGASSPPQGTLTAPGEPEPTQDGSSGANSASAFGVGAAMLQVALLYTLA</sequence>
<reference evidence="3 4" key="1">
    <citation type="journal article" date="2019" name="Nat. Ecol. Evol.">
        <title>Megaphylogeny resolves global patterns of mushroom evolution.</title>
        <authorList>
            <person name="Varga T."/>
            <person name="Krizsan K."/>
            <person name="Foldi C."/>
            <person name="Dima B."/>
            <person name="Sanchez-Garcia M."/>
            <person name="Sanchez-Ramirez S."/>
            <person name="Szollosi G.J."/>
            <person name="Szarkandi J.G."/>
            <person name="Papp V."/>
            <person name="Albert L."/>
            <person name="Andreopoulos W."/>
            <person name="Angelini C."/>
            <person name="Antonin V."/>
            <person name="Barry K.W."/>
            <person name="Bougher N.L."/>
            <person name="Buchanan P."/>
            <person name="Buyck B."/>
            <person name="Bense V."/>
            <person name="Catcheside P."/>
            <person name="Chovatia M."/>
            <person name="Cooper J."/>
            <person name="Damon W."/>
            <person name="Desjardin D."/>
            <person name="Finy P."/>
            <person name="Geml J."/>
            <person name="Haridas S."/>
            <person name="Hughes K."/>
            <person name="Justo A."/>
            <person name="Karasinski D."/>
            <person name="Kautmanova I."/>
            <person name="Kiss B."/>
            <person name="Kocsube S."/>
            <person name="Kotiranta H."/>
            <person name="LaButti K.M."/>
            <person name="Lechner B.E."/>
            <person name="Liimatainen K."/>
            <person name="Lipzen A."/>
            <person name="Lukacs Z."/>
            <person name="Mihaltcheva S."/>
            <person name="Morgado L.N."/>
            <person name="Niskanen T."/>
            <person name="Noordeloos M.E."/>
            <person name="Ohm R.A."/>
            <person name="Ortiz-Santana B."/>
            <person name="Ovrebo C."/>
            <person name="Racz N."/>
            <person name="Riley R."/>
            <person name="Savchenko A."/>
            <person name="Shiryaev A."/>
            <person name="Soop K."/>
            <person name="Spirin V."/>
            <person name="Szebenyi C."/>
            <person name="Tomsovsky M."/>
            <person name="Tulloss R.E."/>
            <person name="Uehling J."/>
            <person name="Grigoriev I.V."/>
            <person name="Vagvolgyi C."/>
            <person name="Papp T."/>
            <person name="Martin F.M."/>
            <person name="Miettinen O."/>
            <person name="Hibbett D.S."/>
            <person name="Nagy L.G."/>
        </authorList>
    </citation>
    <scope>NUCLEOTIDE SEQUENCE [LARGE SCALE GENOMIC DNA]</scope>
    <source>
        <strain evidence="3 4">CBS 309.79</strain>
    </source>
</reference>
<proteinExistence type="predicted"/>
<feature type="compositionally biased region" description="Polar residues" evidence="1">
    <location>
        <begin position="150"/>
        <end position="164"/>
    </location>
</feature>
<evidence type="ECO:0000256" key="1">
    <source>
        <dbReference type="SAM" id="MobiDB-lite"/>
    </source>
</evidence>
<name>A0A5C3QVW2_9AGAR</name>
<dbReference type="EMBL" id="ML178816">
    <property type="protein sequence ID" value="TFL05467.1"/>
    <property type="molecule type" value="Genomic_DNA"/>
</dbReference>